<dbReference type="InterPro" id="IPR017972">
    <property type="entry name" value="Cyt_P450_CS"/>
</dbReference>
<evidence type="ECO:0000256" key="6">
    <source>
        <dbReference type="ARBA" id="ARBA00022723"/>
    </source>
</evidence>
<keyword evidence="15" id="KW-1185">Reference proteome</keyword>
<dbReference type="OrthoDB" id="2789670at2759"/>
<evidence type="ECO:0000256" key="10">
    <source>
        <dbReference type="ARBA" id="ARBA00023004"/>
    </source>
</evidence>
<evidence type="ECO:0000313" key="17">
    <source>
        <dbReference type="RefSeq" id="XP_034236065.1"/>
    </source>
</evidence>
<sequence>MALVEVLLGVAVLACLLYYYATSTFSHWAQRGVPHLPPKILFGNIKDIVTFRTLHVYGYQKLYHHFDGLPYAGIYQMRTPSLMLRDPEVIKQFLVKDFAHFHDRGIFCDVERDPMSATLVNLSGRKWRNLRTKLTPSFSAVKLKGMVPLLNECADSLVALVGASAQDGEVEMREVMAKFTTDVIGSCAFGLHFNTLKDPDSQFREMGRRVFLPTYARTATHLTRVFFPALLSVLHLRTVSKEITDFFISLVRDVIQFREKSGETRNDFMQLLMQLRQQEKADRDVNDNVAKEEAVVLDDRLLTAQVFIFFVAGFETSSSTMSFCVYELAVNEHVQEAARAEVDAILAELDGQPITYEHVAKMTYIEKVLLETMRKYPPVPGLVRVCTKPYTVPGTKVHMDVGSQVFIPTFAIQRDPDIFPDPDRFDPERFSEEGRKTWHPFAYLPFGEGPRICIGLRFAMVEMKLGLARLLQHYKLLPSPSLPVPMRFDPKGFVLTAEGGINLRIQPRHSSTA</sequence>
<evidence type="ECO:0000256" key="9">
    <source>
        <dbReference type="ARBA" id="ARBA00023002"/>
    </source>
</evidence>
<dbReference type="GO" id="GO:0020037">
    <property type="term" value="F:heme binding"/>
    <property type="evidence" value="ECO:0007669"/>
    <property type="project" value="InterPro"/>
</dbReference>
<evidence type="ECO:0000256" key="11">
    <source>
        <dbReference type="ARBA" id="ARBA00023033"/>
    </source>
</evidence>
<dbReference type="InterPro" id="IPR050476">
    <property type="entry name" value="Insect_CytP450_Detox"/>
</dbReference>
<evidence type="ECO:0000256" key="5">
    <source>
        <dbReference type="ARBA" id="ARBA00022617"/>
    </source>
</evidence>
<dbReference type="GO" id="GO:0005506">
    <property type="term" value="F:iron ion binding"/>
    <property type="evidence" value="ECO:0007669"/>
    <property type="project" value="InterPro"/>
</dbReference>
<dbReference type="Pfam" id="PF00067">
    <property type="entry name" value="p450"/>
    <property type="match status" value="1"/>
</dbReference>
<dbReference type="InterPro" id="IPR001128">
    <property type="entry name" value="Cyt_P450"/>
</dbReference>
<dbReference type="RefSeq" id="XP_034236058.1">
    <property type="nucleotide sequence ID" value="XM_034380167.1"/>
</dbReference>
<gene>
    <name evidence="16 17 18" type="primary">LOC117642215</name>
</gene>
<keyword evidence="12" id="KW-0472">Membrane</keyword>
<evidence type="ECO:0000256" key="7">
    <source>
        <dbReference type="ARBA" id="ARBA00022824"/>
    </source>
</evidence>
<evidence type="ECO:0000256" key="8">
    <source>
        <dbReference type="ARBA" id="ARBA00022848"/>
    </source>
</evidence>
<keyword evidence="5 13" id="KW-0349">Heme</keyword>
<dbReference type="GO" id="GO:0004497">
    <property type="term" value="F:monooxygenase activity"/>
    <property type="evidence" value="ECO:0007669"/>
    <property type="project" value="UniProtKB-KW"/>
</dbReference>
<evidence type="ECO:0000256" key="4">
    <source>
        <dbReference type="ARBA" id="ARBA00010617"/>
    </source>
</evidence>
<feature type="binding site" description="axial binding residue" evidence="13">
    <location>
        <position position="453"/>
    </location>
    <ligand>
        <name>heme</name>
        <dbReference type="ChEBI" id="CHEBI:30413"/>
    </ligand>
    <ligandPart>
        <name>Fe</name>
        <dbReference type="ChEBI" id="CHEBI:18248"/>
    </ligandPart>
</feature>
<dbReference type="PROSITE" id="PS00086">
    <property type="entry name" value="CYTOCHROME_P450"/>
    <property type="match status" value="1"/>
</dbReference>
<dbReference type="InterPro" id="IPR036396">
    <property type="entry name" value="Cyt_P450_sf"/>
</dbReference>
<name>A0A6P8Y8T3_THRPL</name>
<keyword evidence="9 14" id="KW-0560">Oxidoreductase</keyword>
<proteinExistence type="inferred from homology"/>
<keyword evidence="6 13" id="KW-0479">Metal-binding</keyword>
<reference evidence="16 17" key="1">
    <citation type="submission" date="2025-04" db="UniProtKB">
        <authorList>
            <consortium name="RefSeq"/>
        </authorList>
    </citation>
    <scope>IDENTIFICATION</scope>
    <source>
        <tissue evidence="16 17">Total insect</tissue>
    </source>
</reference>
<dbReference type="CDD" id="cd11056">
    <property type="entry name" value="CYP6-like"/>
    <property type="match status" value="1"/>
</dbReference>
<evidence type="ECO:0000313" key="16">
    <source>
        <dbReference type="RefSeq" id="XP_034236058.1"/>
    </source>
</evidence>
<dbReference type="PANTHER" id="PTHR24292">
    <property type="entry name" value="CYTOCHROME P450"/>
    <property type="match status" value="1"/>
</dbReference>
<evidence type="ECO:0000256" key="13">
    <source>
        <dbReference type="PIRSR" id="PIRSR602401-1"/>
    </source>
</evidence>
<evidence type="ECO:0000256" key="14">
    <source>
        <dbReference type="RuleBase" id="RU000461"/>
    </source>
</evidence>
<dbReference type="Gene3D" id="1.10.630.10">
    <property type="entry name" value="Cytochrome P450"/>
    <property type="match status" value="1"/>
</dbReference>
<keyword evidence="10 13" id="KW-0408">Iron</keyword>
<dbReference type="GO" id="GO:0005789">
    <property type="term" value="C:endoplasmic reticulum membrane"/>
    <property type="evidence" value="ECO:0007669"/>
    <property type="project" value="UniProtKB-SubCell"/>
</dbReference>
<dbReference type="InterPro" id="IPR002401">
    <property type="entry name" value="Cyt_P450_E_grp-I"/>
</dbReference>
<keyword evidence="11 14" id="KW-0503">Monooxygenase</keyword>
<protein>
    <submittedName>
        <fullName evidence="16 17">Probable cytochrome P450 6a14</fullName>
    </submittedName>
</protein>
<dbReference type="FunFam" id="1.10.630.10:FF:000042">
    <property type="entry name" value="Cytochrome P450"/>
    <property type="match status" value="1"/>
</dbReference>
<evidence type="ECO:0000256" key="12">
    <source>
        <dbReference type="ARBA" id="ARBA00023136"/>
    </source>
</evidence>
<keyword evidence="7" id="KW-0256">Endoplasmic reticulum</keyword>
<dbReference type="Proteomes" id="UP000515158">
    <property type="component" value="Unplaced"/>
</dbReference>
<evidence type="ECO:0000256" key="1">
    <source>
        <dbReference type="ARBA" id="ARBA00001971"/>
    </source>
</evidence>
<evidence type="ECO:0000313" key="15">
    <source>
        <dbReference type="Proteomes" id="UP000515158"/>
    </source>
</evidence>
<dbReference type="GeneID" id="117642215"/>
<organism evidence="16">
    <name type="scientific">Thrips palmi</name>
    <name type="common">Melon thrips</name>
    <dbReference type="NCBI Taxonomy" id="161013"/>
    <lineage>
        <taxon>Eukaryota</taxon>
        <taxon>Metazoa</taxon>
        <taxon>Ecdysozoa</taxon>
        <taxon>Arthropoda</taxon>
        <taxon>Hexapoda</taxon>
        <taxon>Insecta</taxon>
        <taxon>Pterygota</taxon>
        <taxon>Neoptera</taxon>
        <taxon>Paraneoptera</taxon>
        <taxon>Thysanoptera</taxon>
        <taxon>Terebrantia</taxon>
        <taxon>Thripoidea</taxon>
        <taxon>Thripidae</taxon>
        <taxon>Thrips</taxon>
    </lineage>
</organism>
<dbReference type="PANTHER" id="PTHR24292:SF54">
    <property type="entry name" value="CYP9F3-RELATED"/>
    <property type="match status" value="1"/>
</dbReference>
<dbReference type="PRINTS" id="PR00463">
    <property type="entry name" value="EP450I"/>
</dbReference>
<evidence type="ECO:0000256" key="3">
    <source>
        <dbReference type="ARBA" id="ARBA00004406"/>
    </source>
</evidence>
<dbReference type="AlphaFoldDB" id="A0A6P8Y8T3"/>
<dbReference type="GO" id="GO:0016705">
    <property type="term" value="F:oxidoreductase activity, acting on paired donors, with incorporation or reduction of molecular oxygen"/>
    <property type="evidence" value="ECO:0007669"/>
    <property type="project" value="InterPro"/>
</dbReference>
<dbReference type="KEGG" id="tpal:117642215"/>
<dbReference type="RefSeq" id="XP_034236075.1">
    <property type="nucleotide sequence ID" value="XM_034380184.1"/>
</dbReference>
<comment type="similarity">
    <text evidence="4 14">Belongs to the cytochrome P450 family.</text>
</comment>
<comment type="subcellular location">
    <subcellularLocation>
        <location evidence="3">Endoplasmic reticulum membrane</location>
        <topology evidence="3">Peripheral membrane protein</topology>
    </subcellularLocation>
    <subcellularLocation>
        <location evidence="2">Microsome membrane</location>
        <topology evidence="2">Peripheral membrane protein</topology>
    </subcellularLocation>
</comment>
<dbReference type="PRINTS" id="PR00385">
    <property type="entry name" value="P450"/>
</dbReference>
<dbReference type="RefSeq" id="XP_034236065.1">
    <property type="nucleotide sequence ID" value="XM_034380174.1"/>
</dbReference>
<accession>A0A6P8Y8T3</accession>
<evidence type="ECO:0000256" key="2">
    <source>
        <dbReference type="ARBA" id="ARBA00004174"/>
    </source>
</evidence>
<evidence type="ECO:0000313" key="18">
    <source>
        <dbReference type="RefSeq" id="XP_034236075.1"/>
    </source>
</evidence>
<keyword evidence="8" id="KW-0492">Microsome</keyword>
<comment type="cofactor">
    <cofactor evidence="1 13">
        <name>heme</name>
        <dbReference type="ChEBI" id="CHEBI:30413"/>
    </cofactor>
</comment>
<dbReference type="SUPFAM" id="SSF48264">
    <property type="entry name" value="Cytochrome P450"/>
    <property type="match status" value="1"/>
</dbReference>